<dbReference type="STRING" id="551996.SAMN05192573_112148"/>
<feature type="transmembrane region" description="Helical" evidence="1">
    <location>
        <begin position="303"/>
        <end position="324"/>
    </location>
</feature>
<dbReference type="AlphaFoldDB" id="A0A1G8F460"/>
<evidence type="ECO:0000256" key="2">
    <source>
        <dbReference type="SAM" id="SignalP"/>
    </source>
</evidence>
<proteinExistence type="predicted"/>
<feature type="transmembrane region" description="Helical" evidence="1">
    <location>
        <begin position="241"/>
        <end position="263"/>
    </location>
</feature>
<evidence type="ECO:0000313" key="3">
    <source>
        <dbReference type="EMBL" id="SDH76896.1"/>
    </source>
</evidence>
<keyword evidence="1" id="KW-1133">Transmembrane helix</keyword>
<evidence type="ECO:0000313" key="4">
    <source>
        <dbReference type="Proteomes" id="UP000199705"/>
    </source>
</evidence>
<name>A0A1G8F460_9SPHI</name>
<feature type="signal peptide" evidence="2">
    <location>
        <begin position="1"/>
        <end position="22"/>
    </location>
</feature>
<protein>
    <recommendedName>
        <fullName evidence="5">DUF4271 domain-containing protein</fullName>
    </recommendedName>
</protein>
<feature type="chain" id="PRO_5011432537" description="DUF4271 domain-containing protein" evidence="2">
    <location>
        <begin position="23"/>
        <end position="328"/>
    </location>
</feature>
<dbReference type="EMBL" id="FNCG01000012">
    <property type="protein sequence ID" value="SDH76896.1"/>
    <property type="molecule type" value="Genomic_DNA"/>
</dbReference>
<feature type="transmembrane region" description="Helical" evidence="1">
    <location>
        <begin position="165"/>
        <end position="186"/>
    </location>
</feature>
<sequence>MRICLVIWCCLLFLLNCTAAFAQQDSIVADTPVKSPTHAFRPGNSVLDSVAYAMQNRDKFIADSIAMRYLRVPDAAMRAQYADSVFAHELYHGYGFLDLHSRSKSRVMEGHNRPSRDPWVIVLIIAMLLYTAILNLALGKDVSNVFASFYSKRVLSIAGKEESPVSSWAFLGLFLLFCATFGLFLYQLAAYKGVYYKIAGSGLFTFLTIVIIVLFSLKFLILKFLGFVFDINKLVSEYLNILHLTYFNIAFVFLPVVICFSLLGAQYIPVLLTVTLIIIIIIFIWQYIRSSVNIISTFRFHKFYLFTYLCALEICPVLILIKALNIKI</sequence>
<feature type="transmembrane region" description="Helical" evidence="1">
    <location>
        <begin position="118"/>
        <end position="138"/>
    </location>
</feature>
<feature type="transmembrane region" description="Helical" evidence="1">
    <location>
        <begin position="270"/>
        <end position="288"/>
    </location>
</feature>
<dbReference type="Pfam" id="PF14093">
    <property type="entry name" value="DUF4271"/>
    <property type="match status" value="1"/>
</dbReference>
<keyword evidence="4" id="KW-1185">Reference proteome</keyword>
<keyword evidence="1" id="KW-0812">Transmembrane</keyword>
<accession>A0A1G8F460</accession>
<dbReference type="InterPro" id="IPR025367">
    <property type="entry name" value="DUF4271"/>
</dbReference>
<organism evidence="3 4">
    <name type="scientific">Mucilaginibacter gossypii</name>
    <dbReference type="NCBI Taxonomy" id="551996"/>
    <lineage>
        <taxon>Bacteria</taxon>
        <taxon>Pseudomonadati</taxon>
        <taxon>Bacteroidota</taxon>
        <taxon>Sphingobacteriia</taxon>
        <taxon>Sphingobacteriales</taxon>
        <taxon>Sphingobacteriaceae</taxon>
        <taxon>Mucilaginibacter</taxon>
    </lineage>
</organism>
<reference evidence="4" key="1">
    <citation type="submission" date="2016-10" db="EMBL/GenBank/DDBJ databases">
        <authorList>
            <person name="Varghese N."/>
            <person name="Submissions S."/>
        </authorList>
    </citation>
    <scope>NUCLEOTIDE SEQUENCE [LARGE SCALE GENOMIC DNA]</scope>
    <source>
        <strain evidence="4">Gh-67</strain>
    </source>
</reference>
<gene>
    <name evidence="3" type="ORF">SAMN05192573_112148</name>
</gene>
<evidence type="ECO:0008006" key="5">
    <source>
        <dbReference type="Google" id="ProtNLM"/>
    </source>
</evidence>
<keyword evidence="1" id="KW-0472">Membrane</keyword>
<dbReference type="Proteomes" id="UP000199705">
    <property type="component" value="Unassembled WGS sequence"/>
</dbReference>
<evidence type="ECO:0000256" key="1">
    <source>
        <dbReference type="SAM" id="Phobius"/>
    </source>
</evidence>
<feature type="transmembrane region" description="Helical" evidence="1">
    <location>
        <begin position="198"/>
        <end position="221"/>
    </location>
</feature>
<keyword evidence="2" id="KW-0732">Signal</keyword>